<keyword evidence="1" id="KW-0472">Membrane</keyword>
<feature type="transmembrane region" description="Helical" evidence="1">
    <location>
        <begin position="67"/>
        <end position="84"/>
    </location>
</feature>
<gene>
    <name evidence="2" type="ORF">HSCHL_0983</name>
</gene>
<name>A0A2T5G6U4_HYDSH</name>
<dbReference type="RefSeq" id="WP_273000531.1">
    <property type="nucleotide sequence ID" value="NZ_PEBV01000033.1"/>
</dbReference>
<dbReference type="EMBL" id="PEBV01000033">
    <property type="protein sequence ID" value="PTQ51907.1"/>
    <property type="molecule type" value="Genomic_DNA"/>
</dbReference>
<keyword evidence="1" id="KW-1133">Transmembrane helix</keyword>
<keyword evidence="1" id="KW-0812">Transmembrane</keyword>
<dbReference type="Proteomes" id="UP000244180">
    <property type="component" value="Unassembled WGS sequence"/>
</dbReference>
<protein>
    <submittedName>
        <fullName evidence="2">Uncharacterized protein</fullName>
    </submittedName>
</protein>
<sequence>MEESAGLIERINAADPKQLEGTFGKFVAWFYGFVQENSTLVLLLGLVLAVLMLIGGIIFTARWVGRAIALAAAVLIAYVVIQYAPDIVGSIAKAVNPKAVQELQNPPPAKEEAK</sequence>
<reference evidence="2 3" key="1">
    <citation type="submission" date="2017-08" db="EMBL/GenBank/DDBJ databases">
        <title>Burning lignite coal seam in the remote Altai Mountains harbors a hydrogen-driven thermophilic microbial community.</title>
        <authorList>
            <person name="Kadnikov V.V."/>
            <person name="Mardanov A.V."/>
            <person name="Ivasenko D."/>
            <person name="Beletsky A.V."/>
            <person name="Karnachuk O.V."/>
            <person name="Ravin N.V."/>
        </authorList>
    </citation>
    <scope>NUCLEOTIDE SEQUENCE [LARGE SCALE GENOMIC DNA]</scope>
    <source>
        <strain evidence="2">AL33</strain>
    </source>
</reference>
<evidence type="ECO:0000313" key="3">
    <source>
        <dbReference type="Proteomes" id="UP000244180"/>
    </source>
</evidence>
<comment type="caution">
    <text evidence="2">The sequence shown here is derived from an EMBL/GenBank/DDBJ whole genome shotgun (WGS) entry which is preliminary data.</text>
</comment>
<accession>A0A2T5G6U4</accession>
<organism evidence="2 3">
    <name type="scientific">Hydrogenibacillus schlegelii</name>
    <name type="common">Bacillus schlegelii</name>
    <dbReference type="NCBI Taxonomy" id="1484"/>
    <lineage>
        <taxon>Bacteria</taxon>
        <taxon>Bacillati</taxon>
        <taxon>Bacillota</taxon>
        <taxon>Bacilli</taxon>
        <taxon>Bacillales</taxon>
        <taxon>Bacillales Family X. Incertae Sedis</taxon>
        <taxon>Hydrogenibacillus</taxon>
    </lineage>
</organism>
<dbReference type="AlphaFoldDB" id="A0A2T5G6U4"/>
<evidence type="ECO:0000256" key="1">
    <source>
        <dbReference type="SAM" id="Phobius"/>
    </source>
</evidence>
<evidence type="ECO:0000313" key="2">
    <source>
        <dbReference type="EMBL" id="PTQ51907.1"/>
    </source>
</evidence>
<feature type="transmembrane region" description="Helical" evidence="1">
    <location>
        <begin position="40"/>
        <end position="60"/>
    </location>
</feature>
<proteinExistence type="predicted"/>